<evidence type="ECO:0000256" key="8">
    <source>
        <dbReference type="SAM" id="Phobius"/>
    </source>
</evidence>
<dbReference type="GO" id="GO:0008360">
    <property type="term" value="P:regulation of cell shape"/>
    <property type="evidence" value="ECO:0007669"/>
    <property type="project" value="UniProtKB-UniRule"/>
</dbReference>
<evidence type="ECO:0000256" key="1">
    <source>
        <dbReference type="ARBA" id="ARBA00004752"/>
    </source>
</evidence>
<feature type="active site" description="Nucleophile" evidence="6">
    <location>
        <position position="445"/>
    </location>
</feature>
<dbReference type="InterPro" id="IPR038054">
    <property type="entry name" value="LD_TPept-like_central_sf"/>
</dbReference>
<protein>
    <recommendedName>
        <fullName evidence="9">L,D-TPase catalytic domain-containing protein</fullName>
    </recommendedName>
</protein>
<evidence type="ECO:0000256" key="3">
    <source>
        <dbReference type="ARBA" id="ARBA00022960"/>
    </source>
</evidence>
<evidence type="ECO:0000313" key="11">
    <source>
        <dbReference type="EMBL" id="WYJ90030.1"/>
    </source>
</evidence>
<dbReference type="OrthoDB" id="3176960at2"/>
<dbReference type="RefSeq" id="WP_086350064.1">
    <property type="nucleotide sequence ID" value="NZ_CP147247.1"/>
</dbReference>
<evidence type="ECO:0000313" key="10">
    <source>
        <dbReference type="EMBL" id="OTP13579.1"/>
    </source>
</evidence>
<organism evidence="10">
    <name type="scientific">Candidatus Enterococcus clewellii</name>
    <dbReference type="NCBI Taxonomy" id="1834193"/>
    <lineage>
        <taxon>Bacteria</taxon>
        <taxon>Bacillati</taxon>
        <taxon>Bacillota</taxon>
        <taxon>Bacilli</taxon>
        <taxon>Lactobacillales</taxon>
        <taxon>Enterococcaceae</taxon>
        <taxon>Enterococcus</taxon>
    </lineage>
</organism>
<evidence type="ECO:0000256" key="6">
    <source>
        <dbReference type="PROSITE-ProRule" id="PRU01373"/>
    </source>
</evidence>
<evidence type="ECO:0000256" key="7">
    <source>
        <dbReference type="SAM" id="MobiDB-lite"/>
    </source>
</evidence>
<dbReference type="CDD" id="cd16913">
    <property type="entry name" value="YkuD_like"/>
    <property type="match status" value="1"/>
</dbReference>
<feature type="transmembrane region" description="Helical" evidence="8">
    <location>
        <begin position="29"/>
        <end position="51"/>
    </location>
</feature>
<keyword evidence="12" id="KW-1185">Reference proteome</keyword>
<keyword evidence="4 6" id="KW-0573">Peptidoglycan synthesis</keyword>
<keyword evidence="8" id="KW-1133">Transmembrane helix</keyword>
<dbReference type="Proteomes" id="UP000195141">
    <property type="component" value="Chromosome"/>
</dbReference>
<keyword evidence="3 6" id="KW-0133">Cell shape</keyword>
<keyword evidence="8" id="KW-0472">Membrane</keyword>
<keyword evidence="5 6" id="KW-0961">Cell wall biogenesis/degradation</keyword>
<dbReference type="Pfam" id="PF03734">
    <property type="entry name" value="YkuD"/>
    <property type="match status" value="1"/>
</dbReference>
<reference evidence="10" key="1">
    <citation type="submission" date="2017-05" db="EMBL/GenBank/DDBJ databases">
        <title>The Genome Sequence of Enterococcus sp. 9E7_DIV0242.</title>
        <authorList>
            <consortium name="The Broad Institute Genomics Platform"/>
            <consortium name="The Broad Institute Genomic Center for Infectious Diseases"/>
            <person name="Earl A."/>
            <person name="Manson A."/>
            <person name="Schwartman J."/>
            <person name="Gilmore M."/>
            <person name="Abouelleil A."/>
            <person name="Cao P."/>
            <person name="Chapman S."/>
            <person name="Cusick C."/>
            <person name="Shea T."/>
            <person name="Young S."/>
            <person name="Neafsey D."/>
            <person name="Nusbaum C."/>
            <person name="Birren B."/>
        </authorList>
    </citation>
    <scope>NUCLEOTIDE SEQUENCE [LARGE SCALE GENOMIC DNA]</scope>
    <source>
        <strain evidence="10">9E7_DIV0242</strain>
    </source>
</reference>
<dbReference type="GO" id="GO:0071555">
    <property type="term" value="P:cell wall organization"/>
    <property type="evidence" value="ECO:0007669"/>
    <property type="project" value="UniProtKB-UniRule"/>
</dbReference>
<dbReference type="AlphaFoldDB" id="A0A242K3J8"/>
<dbReference type="EMBL" id="NGMM01000005">
    <property type="protein sequence ID" value="OTP13579.1"/>
    <property type="molecule type" value="Genomic_DNA"/>
</dbReference>
<dbReference type="PANTHER" id="PTHR30582:SF33">
    <property type="entry name" value="EXPORTED PROTEIN"/>
    <property type="match status" value="1"/>
</dbReference>
<reference evidence="11" key="2">
    <citation type="submission" date="2017-05" db="EMBL/GenBank/DDBJ databases">
        <authorList>
            <consortium name="The Broad Institute Genomics Platform"/>
            <consortium name="The Broad Institute Genomic Center for Infectious Diseases"/>
            <person name="Earl A."/>
            <person name="Manson A."/>
            <person name="Schwartman J."/>
            <person name="Gilmore M."/>
            <person name="Abouelleil A."/>
            <person name="Cao P."/>
            <person name="Chapman S."/>
            <person name="Cusick C."/>
            <person name="Shea T."/>
            <person name="Young S."/>
            <person name="Neafsey D."/>
            <person name="Nusbaum C."/>
            <person name="Birren B."/>
        </authorList>
    </citation>
    <scope>NUCLEOTIDE SEQUENCE</scope>
    <source>
        <strain evidence="11">9E7_DIV0242</strain>
    </source>
</reference>
<keyword evidence="8" id="KW-0812">Transmembrane</keyword>
<dbReference type="PANTHER" id="PTHR30582">
    <property type="entry name" value="L,D-TRANSPEPTIDASE"/>
    <property type="match status" value="1"/>
</dbReference>
<dbReference type="GO" id="GO:0005576">
    <property type="term" value="C:extracellular region"/>
    <property type="evidence" value="ECO:0007669"/>
    <property type="project" value="TreeGrafter"/>
</dbReference>
<evidence type="ECO:0000256" key="5">
    <source>
        <dbReference type="ARBA" id="ARBA00023316"/>
    </source>
</evidence>
<dbReference type="GO" id="GO:0016740">
    <property type="term" value="F:transferase activity"/>
    <property type="evidence" value="ECO:0007669"/>
    <property type="project" value="UniProtKB-KW"/>
</dbReference>
<feature type="domain" description="L,D-TPase catalytic" evidence="9">
    <location>
        <begin position="336"/>
        <end position="469"/>
    </location>
</feature>
<dbReference type="GO" id="GO:0071972">
    <property type="term" value="F:peptidoglycan L,D-transpeptidase activity"/>
    <property type="evidence" value="ECO:0007669"/>
    <property type="project" value="TreeGrafter"/>
</dbReference>
<sequence>MEEKDLNTQNTRSTRSNNKQPKNKKSRSIYIPMLAAVMVFTLFLVVGYVFFQSHFLPTAEANGVKIGWMNVDAAQKKLEELNETQQVVIESANGEQQVIDLPEKYAVTKEFLDEKMGQASIKLPVNESFKTELEAKLNELNFAEGTPSQDAYIERGDAGFQIVAEQYGTVVDKESLMKKVLADVEQNTGNYTYNVADFYQKPAILKDSEELANQLTALSQKENKKITVAISDKTVEIPKETLQTFLSNEGVADAAAVEAWLTQISPEYSSITQPITFTNVHGETRRYQNNGSYGWSINIAETTALLTQAVESANAEETVTAVIDGDVAQSSVVNQTYVEIDLNNQMMYFFQNGAKTVETPVITGRYNKGTATVPGFHTILYKDTNTNLEGSMLDGSTYSVPVNYWMPLLSMGGVVTQIGIHDADYKLEHFGNKEAFKTTFGSNGCINTPGDAMAQIFAASYPGMPVIIYGTIYDDAPGAFDKPVDYGVAV</sequence>
<evidence type="ECO:0000256" key="2">
    <source>
        <dbReference type="ARBA" id="ARBA00022679"/>
    </source>
</evidence>
<dbReference type="InterPro" id="IPR038063">
    <property type="entry name" value="Transpep_catalytic_dom"/>
</dbReference>
<dbReference type="UniPathway" id="UPA00219"/>
<dbReference type="InterPro" id="IPR005490">
    <property type="entry name" value="LD_TPept_cat_dom"/>
</dbReference>
<comment type="pathway">
    <text evidence="1 6">Cell wall biogenesis; peptidoglycan biosynthesis.</text>
</comment>
<evidence type="ECO:0000313" key="12">
    <source>
        <dbReference type="Proteomes" id="UP000195141"/>
    </source>
</evidence>
<dbReference type="Gene3D" id="3.10.20.800">
    <property type="match status" value="1"/>
</dbReference>
<accession>A0A242K3J8</accession>
<proteinExistence type="predicted"/>
<dbReference type="SUPFAM" id="SSF143985">
    <property type="entry name" value="L,D-transpeptidase pre-catalytic domain-like"/>
    <property type="match status" value="1"/>
</dbReference>
<dbReference type="PROSITE" id="PS52029">
    <property type="entry name" value="LD_TPASE"/>
    <property type="match status" value="1"/>
</dbReference>
<name>A0A242K3J8_9ENTE</name>
<reference evidence="11" key="3">
    <citation type="submission" date="2024-03" db="EMBL/GenBank/DDBJ databases">
        <title>The Genome Sequence of Enterococcus sp. DIV0242b.</title>
        <authorList>
            <consortium name="The Broad Institute Genomics Platform"/>
            <consortium name="The Broad Institute Microbial Omics Core"/>
            <consortium name="The Broad Institute Genomic Center for Infectious Diseases"/>
            <person name="Earl A."/>
            <person name="Manson A."/>
            <person name="Gilmore M."/>
            <person name="Schwartman J."/>
            <person name="Shea T."/>
            <person name="Abouelleil A."/>
            <person name="Cao P."/>
            <person name="Chapman S."/>
            <person name="Cusick C."/>
            <person name="Young S."/>
            <person name="Neafsey D."/>
            <person name="Nusbaum C."/>
            <person name="Birren B."/>
        </authorList>
    </citation>
    <scope>NUCLEOTIDE SEQUENCE</scope>
    <source>
        <strain evidence="11">9E7_DIV0242</strain>
    </source>
</reference>
<dbReference type="Gene3D" id="2.40.440.10">
    <property type="entry name" value="L,D-transpeptidase catalytic domain-like"/>
    <property type="match status" value="1"/>
</dbReference>
<dbReference type="EMBL" id="CP147247">
    <property type="protein sequence ID" value="WYJ90030.1"/>
    <property type="molecule type" value="Genomic_DNA"/>
</dbReference>
<feature type="region of interest" description="Disordered" evidence="7">
    <location>
        <begin position="1"/>
        <end position="24"/>
    </location>
</feature>
<dbReference type="SUPFAM" id="SSF141523">
    <property type="entry name" value="L,D-transpeptidase catalytic domain-like"/>
    <property type="match status" value="1"/>
</dbReference>
<dbReference type="InterPro" id="IPR050979">
    <property type="entry name" value="LD-transpeptidase"/>
</dbReference>
<gene>
    <name evidence="11" type="ORF">A5888_001758</name>
    <name evidence="10" type="ORF">A5888_003057</name>
</gene>
<keyword evidence="2" id="KW-0808">Transferase</keyword>
<feature type="active site" description="Proton donor/acceptor" evidence="6">
    <location>
        <position position="421"/>
    </location>
</feature>
<evidence type="ECO:0000259" key="9">
    <source>
        <dbReference type="PROSITE" id="PS52029"/>
    </source>
</evidence>
<evidence type="ECO:0000256" key="4">
    <source>
        <dbReference type="ARBA" id="ARBA00022984"/>
    </source>
</evidence>
<dbReference type="GO" id="GO:0018104">
    <property type="term" value="P:peptidoglycan-protein cross-linking"/>
    <property type="evidence" value="ECO:0007669"/>
    <property type="project" value="TreeGrafter"/>
</dbReference>
<feature type="compositionally biased region" description="Low complexity" evidence="7">
    <location>
        <begin position="7"/>
        <end position="18"/>
    </location>
</feature>